<protein>
    <recommendedName>
        <fullName evidence="4">Two pore domain potassium channel family protein</fullName>
    </recommendedName>
</protein>
<organism evidence="2 3">
    <name type="scientific">Runella slithyformis (strain ATCC 29530 / DSM 19594 / LMG 11500 / NCIMB 11436 / LSU 4)</name>
    <dbReference type="NCBI Taxonomy" id="761193"/>
    <lineage>
        <taxon>Bacteria</taxon>
        <taxon>Pseudomonadati</taxon>
        <taxon>Bacteroidota</taxon>
        <taxon>Cytophagia</taxon>
        <taxon>Cytophagales</taxon>
        <taxon>Spirosomataceae</taxon>
        <taxon>Runella</taxon>
    </lineage>
</organism>
<keyword evidence="3" id="KW-1185">Reference proteome</keyword>
<feature type="transmembrane region" description="Helical" evidence="1">
    <location>
        <begin position="80"/>
        <end position="103"/>
    </location>
</feature>
<dbReference type="Proteomes" id="UP000000493">
    <property type="component" value="Chromosome"/>
</dbReference>
<evidence type="ECO:0000313" key="2">
    <source>
        <dbReference type="EMBL" id="AEI47176.1"/>
    </source>
</evidence>
<reference evidence="2 3" key="2">
    <citation type="journal article" date="2012" name="Stand. Genomic Sci.">
        <title>Complete genome sequence of the aquatic bacterium Runella slithyformis type strain (LSU 4(T)).</title>
        <authorList>
            <person name="Copeland A."/>
            <person name="Zhang X."/>
            <person name="Misra M."/>
            <person name="Lapidus A."/>
            <person name="Nolan M."/>
            <person name="Lucas S."/>
            <person name="Deshpande S."/>
            <person name="Cheng J.F."/>
            <person name="Tapia R."/>
            <person name="Goodwin L.A."/>
            <person name="Pitluck S."/>
            <person name="Liolios K."/>
            <person name="Pagani I."/>
            <person name="Ivanova N."/>
            <person name="Mikhailova N."/>
            <person name="Pati A."/>
            <person name="Chen A."/>
            <person name="Palaniappan K."/>
            <person name="Land M."/>
            <person name="Hauser L."/>
            <person name="Pan C."/>
            <person name="Jeffries C.D."/>
            <person name="Detter J.C."/>
            <person name="Brambilla E.M."/>
            <person name="Rohde M."/>
            <person name="Djao O.D."/>
            <person name="Goker M."/>
            <person name="Sikorski J."/>
            <person name="Tindall B.J."/>
            <person name="Woyke T."/>
            <person name="Bristow J."/>
            <person name="Eisen J.A."/>
            <person name="Markowitz V."/>
            <person name="Hugenholtz P."/>
            <person name="Kyrpides N.C."/>
            <person name="Klenk H.P."/>
            <person name="Mavromatis K."/>
        </authorList>
    </citation>
    <scope>NUCLEOTIDE SEQUENCE [LARGE SCALE GENOMIC DNA]</scope>
    <source>
        <strain evidence="3">ATCC 29530 / DSM 19594 / LMG 11500 / NCIMB 11436 / LSU 4</strain>
    </source>
</reference>
<proteinExistence type="predicted"/>
<dbReference type="RefSeq" id="WP_013926498.1">
    <property type="nucleotide sequence ID" value="NC_015703.1"/>
</dbReference>
<name>A0A7U3ZH70_RUNSL</name>
<evidence type="ECO:0008006" key="4">
    <source>
        <dbReference type="Google" id="ProtNLM"/>
    </source>
</evidence>
<reference evidence="3" key="1">
    <citation type="submission" date="2011-06" db="EMBL/GenBank/DDBJ databases">
        <title>The complete genome of chromosome of Runella slithyformis DSM 19594.</title>
        <authorList>
            <consortium name="US DOE Joint Genome Institute (JGI-PGF)"/>
            <person name="Lucas S."/>
            <person name="Han J."/>
            <person name="Lapidus A."/>
            <person name="Bruce D."/>
            <person name="Goodwin L."/>
            <person name="Pitluck S."/>
            <person name="Peters L."/>
            <person name="Kyrpides N."/>
            <person name="Mavromatis K."/>
            <person name="Ivanova N."/>
            <person name="Ovchinnikova G."/>
            <person name="Zhang X."/>
            <person name="Misra M."/>
            <person name="Detter J.C."/>
            <person name="Tapia R."/>
            <person name="Han C."/>
            <person name="Land M."/>
            <person name="Hauser L."/>
            <person name="Markowitz V."/>
            <person name="Cheng J.-F."/>
            <person name="Hugenholtz P."/>
            <person name="Woyke T."/>
            <person name="Wu D."/>
            <person name="Tindall B."/>
            <person name="Faehrich R."/>
            <person name="Brambilla E."/>
            <person name="Klenk H.-P."/>
            <person name="Eisen J.A."/>
        </authorList>
    </citation>
    <scope>NUCLEOTIDE SEQUENCE [LARGE SCALE GENOMIC DNA]</scope>
    <source>
        <strain evidence="3">ATCC 29530 / DSM 19594 / LMG 11500 / NCIMB 11436 / LSU 4</strain>
    </source>
</reference>
<feature type="transmembrane region" description="Helical" evidence="1">
    <location>
        <begin position="55"/>
        <end position="73"/>
    </location>
</feature>
<accession>A0A7U3ZH70</accession>
<evidence type="ECO:0000313" key="3">
    <source>
        <dbReference type="Proteomes" id="UP000000493"/>
    </source>
</evidence>
<keyword evidence="1" id="KW-0472">Membrane</keyword>
<evidence type="ECO:0000256" key="1">
    <source>
        <dbReference type="SAM" id="Phobius"/>
    </source>
</evidence>
<dbReference type="SUPFAM" id="SSF81324">
    <property type="entry name" value="Voltage-gated potassium channels"/>
    <property type="match status" value="1"/>
</dbReference>
<sequence length="117" mass="13175">MFEHRTQKVISRPKFQRRVFKHAFVALGMIGVSWVIGAIGYRYLPEPHLSWVDSFYNAAMILGGMGPVAVLTSDTAKIFAAFYALFSGITFLSATSVLFAPFIHRFLHILHVDNADR</sequence>
<feature type="transmembrane region" description="Helical" evidence="1">
    <location>
        <begin position="20"/>
        <end position="43"/>
    </location>
</feature>
<dbReference type="EMBL" id="CP002859">
    <property type="protein sequence ID" value="AEI47176.1"/>
    <property type="molecule type" value="Genomic_DNA"/>
</dbReference>
<dbReference type="AlphaFoldDB" id="A0A7U3ZH70"/>
<keyword evidence="1" id="KW-1133">Transmembrane helix</keyword>
<gene>
    <name evidence="2" type="ordered locus">Runsl_0735</name>
</gene>
<dbReference type="KEGG" id="rsi:Runsl_0735"/>
<keyword evidence="1" id="KW-0812">Transmembrane</keyword>